<comment type="similarity">
    <text evidence="1 9">Belongs to the MYST (SAS/MOZ) family.</text>
</comment>
<dbReference type="GO" id="GO:0006357">
    <property type="term" value="P:regulation of transcription by RNA polymerase II"/>
    <property type="evidence" value="ECO:0007669"/>
    <property type="project" value="TreeGrafter"/>
</dbReference>
<keyword evidence="4" id="KW-0479">Metal-binding</keyword>
<evidence type="ECO:0000256" key="1">
    <source>
        <dbReference type="ARBA" id="ARBA00010107"/>
    </source>
</evidence>
<dbReference type="EMBL" id="KN716298">
    <property type="protein sequence ID" value="KJH47660.1"/>
    <property type="molecule type" value="Genomic_DNA"/>
</dbReference>
<dbReference type="PROSITE" id="PS51726">
    <property type="entry name" value="MYST_HAT"/>
    <property type="match status" value="1"/>
</dbReference>
<protein>
    <recommendedName>
        <fullName evidence="2 9">Histone acetyltransferase</fullName>
        <ecNumber evidence="2 9">2.3.1.48</ecNumber>
    </recommendedName>
</protein>
<dbReference type="InterPro" id="IPR050603">
    <property type="entry name" value="MYST_HAT"/>
</dbReference>
<proteinExistence type="inferred from homology"/>
<dbReference type="AlphaFoldDB" id="A0A0D8XSZ8"/>
<dbReference type="SUPFAM" id="SSF55729">
    <property type="entry name" value="Acyl-CoA N-acyltransferases (Nat)"/>
    <property type="match status" value="1"/>
</dbReference>
<evidence type="ECO:0000256" key="2">
    <source>
        <dbReference type="ARBA" id="ARBA00013184"/>
    </source>
</evidence>
<evidence type="ECO:0000256" key="10">
    <source>
        <dbReference type="SAM" id="MobiDB-lite"/>
    </source>
</evidence>
<comment type="catalytic activity">
    <reaction evidence="9">
        <text>L-lysyl-[protein] + acetyl-CoA = N(6)-acetyl-L-lysyl-[protein] + CoA + H(+)</text>
        <dbReference type="Rhea" id="RHEA:45948"/>
        <dbReference type="Rhea" id="RHEA-COMP:9752"/>
        <dbReference type="Rhea" id="RHEA-COMP:10731"/>
        <dbReference type="ChEBI" id="CHEBI:15378"/>
        <dbReference type="ChEBI" id="CHEBI:29969"/>
        <dbReference type="ChEBI" id="CHEBI:57287"/>
        <dbReference type="ChEBI" id="CHEBI:57288"/>
        <dbReference type="ChEBI" id="CHEBI:61930"/>
        <dbReference type="EC" id="2.3.1.48"/>
    </reaction>
</comment>
<dbReference type="GO" id="GO:0036409">
    <property type="term" value="C:histone H3-K14 acetyltransferase complex"/>
    <property type="evidence" value="ECO:0007669"/>
    <property type="project" value="TreeGrafter"/>
</dbReference>
<dbReference type="InterPro" id="IPR019786">
    <property type="entry name" value="Zinc_finger_PHD-type_CS"/>
</dbReference>
<dbReference type="Pfam" id="PF01853">
    <property type="entry name" value="MOZ_SAS"/>
    <property type="match status" value="1"/>
</dbReference>
<dbReference type="GO" id="GO:0010484">
    <property type="term" value="F:histone H3 acetyltransferase activity"/>
    <property type="evidence" value="ECO:0007669"/>
    <property type="project" value="TreeGrafter"/>
</dbReference>
<gene>
    <name evidence="12" type="ORF">DICVIV_06270</name>
</gene>
<dbReference type="Proteomes" id="UP000053766">
    <property type="component" value="Unassembled WGS sequence"/>
</dbReference>
<keyword evidence="13" id="KW-1185">Reference proteome</keyword>
<organism evidence="12 13">
    <name type="scientific">Dictyocaulus viviparus</name>
    <name type="common">Bovine lungworm</name>
    <dbReference type="NCBI Taxonomy" id="29172"/>
    <lineage>
        <taxon>Eukaryota</taxon>
        <taxon>Metazoa</taxon>
        <taxon>Ecdysozoa</taxon>
        <taxon>Nematoda</taxon>
        <taxon>Chromadorea</taxon>
        <taxon>Rhabditida</taxon>
        <taxon>Rhabditina</taxon>
        <taxon>Rhabditomorpha</taxon>
        <taxon>Strongyloidea</taxon>
        <taxon>Metastrongylidae</taxon>
        <taxon>Dictyocaulus</taxon>
    </lineage>
</organism>
<dbReference type="Gene3D" id="3.30.40.10">
    <property type="entry name" value="Zinc/RING finger domain, C3HC4 (zinc finger)"/>
    <property type="match status" value="1"/>
</dbReference>
<evidence type="ECO:0000256" key="3">
    <source>
        <dbReference type="ARBA" id="ARBA00022679"/>
    </source>
</evidence>
<reference evidence="13" key="2">
    <citation type="journal article" date="2016" name="Sci. Rep.">
        <title>Dictyocaulus viviparus genome, variome and transcriptome elucidate lungworm biology and support future intervention.</title>
        <authorList>
            <person name="McNulty S.N."/>
            <person name="Strube C."/>
            <person name="Rosa B.A."/>
            <person name="Martin J.C."/>
            <person name="Tyagi R."/>
            <person name="Choi Y.J."/>
            <person name="Wang Q."/>
            <person name="Hallsworth Pepin K."/>
            <person name="Zhang X."/>
            <person name="Ozersky P."/>
            <person name="Wilson R.K."/>
            <person name="Sternberg P.W."/>
            <person name="Gasser R.B."/>
            <person name="Mitreva M."/>
        </authorList>
    </citation>
    <scope>NUCLEOTIDE SEQUENCE [LARGE SCALE GENOMIC DNA]</scope>
    <source>
        <strain evidence="13">HannoverDv2000</strain>
    </source>
</reference>
<name>A0A0D8XSZ8_DICVI</name>
<accession>A0A0D8XSZ8</accession>
<dbReference type="InterPro" id="IPR011011">
    <property type="entry name" value="Znf_FYVE_PHD"/>
</dbReference>
<keyword evidence="7" id="KW-0007">Acetylation</keyword>
<feature type="active site" description="Proton donor/acceptor" evidence="8">
    <location>
        <position position="422"/>
    </location>
</feature>
<dbReference type="Gene3D" id="1.10.10.10">
    <property type="entry name" value="Winged helix-like DNA-binding domain superfamily/Winged helix DNA-binding domain"/>
    <property type="match status" value="1"/>
</dbReference>
<reference evidence="12 13" key="1">
    <citation type="submission" date="2013-11" db="EMBL/GenBank/DDBJ databases">
        <title>Draft genome of the bovine lungworm Dictyocaulus viviparus.</title>
        <authorList>
            <person name="Mitreva M."/>
        </authorList>
    </citation>
    <scope>NUCLEOTIDE SEQUENCE [LARGE SCALE GENOMIC DNA]</scope>
    <source>
        <strain evidence="12 13">HannoverDv2000</strain>
    </source>
</reference>
<evidence type="ECO:0000256" key="7">
    <source>
        <dbReference type="ARBA" id="ARBA00022990"/>
    </source>
</evidence>
<dbReference type="PROSITE" id="PS01359">
    <property type="entry name" value="ZF_PHD_1"/>
    <property type="match status" value="1"/>
</dbReference>
<evidence type="ECO:0000259" key="11">
    <source>
        <dbReference type="PROSITE" id="PS51726"/>
    </source>
</evidence>
<dbReference type="STRING" id="29172.A0A0D8XSZ8"/>
<dbReference type="InterPro" id="IPR016181">
    <property type="entry name" value="Acyl_CoA_acyltransferase"/>
</dbReference>
<dbReference type="GO" id="GO:0010485">
    <property type="term" value="F:histone H4 acetyltransferase activity"/>
    <property type="evidence" value="ECO:0007669"/>
    <property type="project" value="TreeGrafter"/>
</dbReference>
<dbReference type="GO" id="GO:0008270">
    <property type="term" value="F:zinc ion binding"/>
    <property type="evidence" value="ECO:0007669"/>
    <property type="project" value="UniProtKB-KW"/>
</dbReference>
<dbReference type="InterPro" id="IPR036388">
    <property type="entry name" value="WH-like_DNA-bd_sf"/>
</dbReference>
<feature type="domain" description="MYST-type HAT" evidence="11">
    <location>
        <begin position="239"/>
        <end position="517"/>
    </location>
</feature>
<dbReference type="PANTHER" id="PTHR10615">
    <property type="entry name" value="HISTONE ACETYLTRANSFERASE"/>
    <property type="match status" value="1"/>
</dbReference>
<feature type="compositionally biased region" description="Low complexity" evidence="10">
    <location>
        <begin position="7"/>
        <end position="21"/>
    </location>
</feature>
<dbReference type="Gene3D" id="3.40.630.30">
    <property type="match status" value="1"/>
</dbReference>
<dbReference type="InterPro" id="IPR013083">
    <property type="entry name" value="Znf_RING/FYVE/PHD"/>
</dbReference>
<dbReference type="SMART" id="SM00249">
    <property type="entry name" value="PHD"/>
    <property type="match status" value="2"/>
</dbReference>
<keyword evidence="6" id="KW-0862">Zinc</keyword>
<dbReference type="Gene3D" id="3.30.60.60">
    <property type="entry name" value="N-acetyl transferase-like"/>
    <property type="match status" value="1"/>
</dbReference>
<dbReference type="PANTHER" id="PTHR10615:SF161">
    <property type="entry name" value="HISTONE ACETYLTRANSFERASE KAT7"/>
    <property type="match status" value="1"/>
</dbReference>
<dbReference type="InterPro" id="IPR001965">
    <property type="entry name" value="Znf_PHD"/>
</dbReference>
<evidence type="ECO:0000256" key="6">
    <source>
        <dbReference type="ARBA" id="ARBA00022833"/>
    </source>
</evidence>
<evidence type="ECO:0000256" key="8">
    <source>
        <dbReference type="PIRSR" id="PIRSR602717-51"/>
    </source>
</evidence>
<dbReference type="InterPro" id="IPR002717">
    <property type="entry name" value="HAT_MYST-type"/>
</dbReference>
<dbReference type="SUPFAM" id="SSF57903">
    <property type="entry name" value="FYVE/PHD zinc finger"/>
    <property type="match status" value="2"/>
</dbReference>
<feature type="region of interest" description="Disordered" evidence="10">
    <location>
        <begin position="1"/>
        <end position="30"/>
    </location>
</feature>
<evidence type="ECO:0000256" key="4">
    <source>
        <dbReference type="ARBA" id="ARBA00022723"/>
    </source>
</evidence>
<dbReference type="OrthoDB" id="787137at2759"/>
<dbReference type="GO" id="GO:0003682">
    <property type="term" value="F:chromatin binding"/>
    <property type="evidence" value="ECO:0007669"/>
    <property type="project" value="TreeGrafter"/>
</dbReference>
<evidence type="ECO:0000313" key="13">
    <source>
        <dbReference type="Proteomes" id="UP000053766"/>
    </source>
</evidence>
<comment type="subcellular location">
    <subcellularLocation>
        <location evidence="9">Nucleus</location>
    </subcellularLocation>
</comment>
<evidence type="ECO:0000256" key="5">
    <source>
        <dbReference type="ARBA" id="ARBA00022771"/>
    </source>
</evidence>
<keyword evidence="9" id="KW-0539">Nucleus</keyword>
<dbReference type="EC" id="2.3.1.48" evidence="2 9"/>
<evidence type="ECO:0000256" key="9">
    <source>
        <dbReference type="RuleBase" id="RU361211"/>
    </source>
</evidence>
<keyword evidence="5" id="KW-0863">Zinc-finger</keyword>
<evidence type="ECO:0000313" key="12">
    <source>
        <dbReference type="EMBL" id="KJH47660.1"/>
    </source>
</evidence>
<keyword evidence="3" id="KW-0808">Transferase</keyword>
<sequence>MYPSMLIPTSKGRSSSKSSPIKTRRLQKSKQRDISRCTICKNSKGDLDACTRCRKLYHLSKCILYPPAMVVRVNQVNWLCPKCIRCSLCKLMIDDPTNVECSNCLQAWHGSCKPVEGRVSNRQWFCNVCLEKSNFVELLDGFESSKQKELFALFSVKRQPNGENCENASGRKYSSIVSAGPQCIGTACNSNAPYSYIAHSSQMQLPSTGNNPMCLSSVVPEIFAKALENTDIYRRNKNTSKFDGQWVNFGGNSDIKVLYNSPYPDYIKDVPLFFVCAFCLRAFNDQCLFIVHRDCCTCLTPPGIEIYRDSGSALSFFEVDGAQERVIFYTYCRNLCLFAMLFISSKTLHIEVGTFFFYILTKIMDDGCRIVGYFSKEKNPSRNNNLSCLLTIPSEQRNGYGHLLIDMSYKLSEIERKVGSPEHPLSDFGLYTYRKYWKSSILCYLRSIYDSSNVSIKSISLHTRIHPTDIVNELLRNNLLVMKDGNYFIKTWKLAYKLPLSTLRRRVVDSSLIRWEPKFDVTKLDVFKLNHYA</sequence>
<dbReference type="GO" id="GO:0003712">
    <property type="term" value="F:transcription coregulator activity"/>
    <property type="evidence" value="ECO:0007669"/>
    <property type="project" value="TreeGrafter"/>
</dbReference>